<dbReference type="InterPro" id="IPR032675">
    <property type="entry name" value="LRR_dom_sf"/>
</dbReference>
<name>A0A816BYJ5_9BILA</name>
<reference evidence="1" key="1">
    <citation type="submission" date="2021-02" db="EMBL/GenBank/DDBJ databases">
        <authorList>
            <person name="Nowell W R."/>
        </authorList>
    </citation>
    <scope>NUCLEOTIDE SEQUENCE</scope>
</reference>
<dbReference type="SUPFAM" id="SSF52047">
    <property type="entry name" value="RNI-like"/>
    <property type="match status" value="1"/>
</dbReference>
<dbReference type="Proteomes" id="UP000663829">
    <property type="component" value="Unassembled WGS sequence"/>
</dbReference>
<gene>
    <name evidence="1" type="ORF">GPM918_LOCUS43456</name>
    <name evidence="2" type="ORF">SRO942_LOCUS44956</name>
</gene>
<dbReference type="AlphaFoldDB" id="A0A816BYJ5"/>
<dbReference type="Proteomes" id="UP000681722">
    <property type="component" value="Unassembled WGS sequence"/>
</dbReference>
<dbReference type="EMBL" id="CAJOBC010106437">
    <property type="protein sequence ID" value="CAF4503624.1"/>
    <property type="molecule type" value="Genomic_DNA"/>
</dbReference>
<evidence type="ECO:0008006" key="4">
    <source>
        <dbReference type="Google" id="ProtNLM"/>
    </source>
</evidence>
<keyword evidence="3" id="KW-1185">Reference proteome</keyword>
<dbReference type="EMBL" id="CAJNOQ010039454">
    <property type="protein sequence ID" value="CAF1616486.1"/>
    <property type="molecule type" value="Genomic_DNA"/>
</dbReference>
<evidence type="ECO:0000313" key="1">
    <source>
        <dbReference type="EMBL" id="CAF1616486.1"/>
    </source>
</evidence>
<organism evidence="1 3">
    <name type="scientific">Didymodactylos carnosus</name>
    <dbReference type="NCBI Taxonomy" id="1234261"/>
    <lineage>
        <taxon>Eukaryota</taxon>
        <taxon>Metazoa</taxon>
        <taxon>Spiralia</taxon>
        <taxon>Gnathifera</taxon>
        <taxon>Rotifera</taxon>
        <taxon>Eurotatoria</taxon>
        <taxon>Bdelloidea</taxon>
        <taxon>Philodinida</taxon>
        <taxon>Philodinidae</taxon>
        <taxon>Didymodactylos</taxon>
    </lineage>
</organism>
<evidence type="ECO:0000313" key="3">
    <source>
        <dbReference type="Proteomes" id="UP000663829"/>
    </source>
</evidence>
<protein>
    <recommendedName>
        <fullName evidence="4">F-box domain-containing protein</fullName>
    </recommendedName>
</protein>
<feature type="non-terminal residue" evidence="1">
    <location>
        <position position="231"/>
    </location>
</feature>
<proteinExistence type="predicted"/>
<accession>A0A816BYJ5</accession>
<sequence>MDSYLIFENFPVEIMEEIFYYLPSDELHRCFFNLNSRINLILSGFKWKVECFIQNQNYLHHNVLPYYFEQIYYLNMCDKNLSRLELHKFINLRSLTVSVVSCKINDNLSSSLSMLKHLEILQLMCSGPIYVNCSLLFSCPTLKRLKTSCLYHNNSVHPLTSQSNLEYLHLHCSCALEHNFIPVLHYTPKLRRLNLYLKRLYNKPITNQSFVSSITSLKLTVSSSNDLKQVE</sequence>
<comment type="caution">
    <text evidence="1">The sequence shown here is derived from an EMBL/GenBank/DDBJ whole genome shotgun (WGS) entry which is preliminary data.</text>
</comment>
<dbReference type="Gene3D" id="3.80.10.10">
    <property type="entry name" value="Ribonuclease Inhibitor"/>
    <property type="match status" value="1"/>
</dbReference>
<evidence type="ECO:0000313" key="2">
    <source>
        <dbReference type="EMBL" id="CAF4503624.1"/>
    </source>
</evidence>